<keyword evidence="2" id="KW-0479">Metal-binding</keyword>
<feature type="region of interest" description="Disordered" evidence="6">
    <location>
        <begin position="675"/>
        <end position="704"/>
    </location>
</feature>
<feature type="region of interest" description="Disordered" evidence="6">
    <location>
        <begin position="273"/>
        <end position="365"/>
    </location>
</feature>
<evidence type="ECO:0000256" key="3">
    <source>
        <dbReference type="ARBA" id="ARBA00023015"/>
    </source>
</evidence>
<accession>A0AAD9FRZ3</accession>
<keyword evidence="5" id="KW-0539">Nucleus</keyword>
<evidence type="ECO:0000256" key="6">
    <source>
        <dbReference type="SAM" id="MobiDB-lite"/>
    </source>
</evidence>
<dbReference type="PANTHER" id="PTHR47338">
    <property type="entry name" value="ZN(II)2CYS6 TRANSCRIPTION FACTOR (EUROFUNG)-RELATED"/>
    <property type="match status" value="1"/>
</dbReference>
<evidence type="ECO:0000313" key="8">
    <source>
        <dbReference type="EMBL" id="KAK1925098.1"/>
    </source>
</evidence>
<dbReference type="Proteomes" id="UP001182556">
    <property type="component" value="Unassembled WGS sequence"/>
</dbReference>
<dbReference type="InterPro" id="IPR001138">
    <property type="entry name" value="Zn2Cys6_DnaBD"/>
</dbReference>
<evidence type="ECO:0000259" key="7">
    <source>
        <dbReference type="PROSITE" id="PS50048"/>
    </source>
</evidence>
<dbReference type="Gene3D" id="4.10.240.10">
    <property type="entry name" value="Zn(2)-C6 fungal-type DNA-binding domain"/>
    <property type="match status" value="1"/>
</dbReference>
<comment type="caution">
    <text evidence="8">The sequence shown here is derived from an EMBL/GenBank/DDBJ whole genome shotgun (WGS) entry which is preliminary data.</text>
</comment>
<keyword evidence="4" id="KW-0804">Transcription</keyword>
<dbReference type="PANTHER" id="PTHR47338:SF5">
    <property type="entry name" value="ZN(II)2CYS6 TRANSCRIPTION FACTOR (EUROFUNG)"/>
    <property type="match status" value="1"/>
</dbReference>
<dbReference type="AlphaFoldDB" id="A0AAD9FRZ3"/>
<evidence type="ECO:0000256" key="1">
    <source>
        <dbReference type="ARBA" id="ARBA00004123"/>
    </source>
</evidence>
<reference evidence="8" key="1">
    <citation type="submission" date="2023-02" db="EMBL/GenBank/DDBJ databases">
        <title>Identification and recombinant expression of a fungal hydrolase from Papiliotrema laurentii that hydrolyzes apple cutin and clears colloidal polyester polyurethane.</title>
        <authorList>
            <consortium name="DOE Joint Genome Institute"/>
            <person name="Roman V.A."/>
            <person name="Bojanowski C."/>
            <person name="Crable B.R."/>
            <person name="Wagner D.N."/>
            <person name="Hung C.S."/>
            <person name="Nadeau L.J."/>
            <person name="Schratz L."/>
            <person name="Haridas S."/>
            <person name="Pangilinan J."/>
            <person name="Lipzen A."/>
            <person name="Na H."/>
            <person name="Yan M."/>
            <person name="Ng V."/>
            <person name="Grigoriev I.V."/>
            <person name="Spatafora J.W."/>
            <person name="Barlow D."/>
            <person name="Biffinger J."/>
            <person name="Kelley-Loughnane N."/>
            <person name="Varaljay V.A."/>
            <person name="Crookes-Goodson W.J."/>
        </authorList>
    </citation>
    <scope>NUCLEOTIDE SEQUENCE</scope>
    <source>
        <strain evidence="8">5307AH</strain>
    </source>
</reference>
<dbReference type="EMBL" id="JAODAN010000004">
    <property type="protein sequence ID" value="KAK1925098.1"/>
    <property type="molecule type" value="Genomic_DNA"/>
</dbReference>
<dbReference type="SMART" id="SM00066">
    <property type="entry name" value="GAL4"/>
    <property type="match status" value="1"/>
</dbReference>
<dbReference type="SUPFAM" id="SSF57701">
    <property type="entry name" value="Zn2/Cys6 DNA-binding domain"/>
    <property type="match status" value="1"/>
</dbReference>
<feature type="domain" description="Zn(2)-C6 fungal-type" evidence="7">
    <location>
        <begin position="509"/>
        <end position="539"/>
    </location>
</feature>
<keyword evidence="9" id="KW-1185">Reference proteome</keyword>
<evidence type="ECO:0000256" key="2">
    <source>
        <dbReference type="ARBA" id="ARBA00022723"/>
    </source>
</evidence>
<dbReference type="InterPro" id="IPR036864">
    <property type="entry name" value="Zn2-C6_fun-type_DNA-bd_sf"/>
</dbReference>
<dbReference type="PROSITE" id="PS50048">
    <property type="entry name" value="ZN2_CY6_FUNGAL_2"/>
    <property type="match status" value="1"/>
</dbReference>
<dbReference type="CDD" id="cd00067">
    <property type="entry name" value="GAL4"/>
    <property type="match status" value="1"/>
</dbReference>
<feature type="region of interest" description="Disordered" evidence="6">
    <location>
        <begin position="149"/>
        <end position="209"/>
    </location>
</feature>
<feature type="compositionally biased region" description="Polar residues" evidence="6">
    <location>
        <begin position="1"/>
        <end position="19"/>
    </location>
</feature>
<comment type="subcellular location">
    <subcellularLocation>
        <location evidence="1">Nucleus</location>
    </subcellularLocation>
</comment>
<protein>
    <recommendedName>
        <fullName evidence="7">Zn(2)-C6 fungal-type domain-containing protein</fullName>
    </recommendedName>
</protein>
<dbReference type="GO" id="GO:0008270">
    <property type="term" value="F:zinc ion binding"/>
    <property type="evidence" value="ECO:0007669"/>
    <property type="project" value="InterPro"/>
</dbReference>
<dbReference type="GO" id="GO:0005634">
    <property type="term" value="C:nucleus"/>
    <property type="evidence" value="ECO:0007669"/>
    <property type="project" value="UniProtKB-SubCell"/>
</dbReference>
<evidence type="ECO:0000256" key="4">
    <source>
        <dbReference type="ARBA" id="ARBA00023163"/>
    </source>
</evidence>
<feature type="region of interest" description="Disordered" evidence="6">
    <location>
        <begin position="463"/>
        <end position="501"/>
    </location>
</feature>
<gene>
    <name evidence="8" type="ORF">DB88DRAFT_251141</name>
</gene>
<keyword evidence="3" id="KW-0805">Transcription regulation</keyword>
<dbReference type="PROSITE" id="PS00463">
    <property type="entry name" value="ZN2_CY6_FUNGAL_1"/>
    <property type="match status" value="1"/>
</dbReference>
<proteinExistence type="predicted"/>
<dbReference type="InterPro" id="IPR050815">
    <property type="entry name" value="TF_fung"/>
</dbReference>
<dbReference type="Pfam" id="PF00172">
    <property type="entry name" value="Zn_clus"/>
    <property type="match status" value="1"/>
</dbReference>
<evidence type="ECO:0000313" key="9">
    <source>
        <dbReference type="Proteomes" id="UP001182556"/>
    </source>
</evidence>
<feature type="compositionally biased region" description="Low complexity" evidence="6">
    <location>
        <begin position="348"/>
        <end position="361"/>
    </location>
</feature>
<feature type="compositionally biased region" description="Polar residues" evidence="6">
    <location>
        <begin position="162"/>
        <end position="195"/>
    </location>
</feature>
<evidence type="ECO:0000256" key="5">
    <source>
        <dbReference type="ARBA" id="ARBA00023242"/>
    </source>
</evidence>
<feature type="compositionally biased region" description="Gly residues" evidence="6">
    <location>
        <begin position="463"/>
        <end position="477"/>
    </location>
</feature>
<sequence>MQSSFTTWPVSSQLENTTPPIAGPSNHRQYFLQHLPPCHSAPLETAQYQTMAGTAVIQPMAPNPWHAQWPGENRAGMAAPIGPAAQPSNRFDQLLRAKLAAEQRSGSSNPAPTSAAPAGLDVAMSKLQNTDTVFNRSFVSQYYVNHAETKPAPVSPGPQHAGPSNQPQPSFDTGASQSGQSLPLAQPQRSPQLIQPSPARLAPPPAFDAGTDQLGSQQLTANFRSMVAQRINTMYASAQAQTGMPEPTQPQLRLEIPTQPHPVFHVTPTSPVASPSYQQAPSPYALAPSPTIPQGPSTPVYKYTAPYSDTRSQPDQVKREPEWSSGYQQPPPFMWNVTPPQHGVNPMLSSSVPSLHSTSDSLDSRLDRSPLTPQHVAYHQVPSPIDVKPIISPALSTVTLPCEEGAPYSQYGPGLFAGVNGQARYTSASGEGHTNGGSMGNGMYDTGAGDGYVNVVGDGSNGLEGLGFGSNGDGGGGGDDHDQNGNGGDDQGPPDLIVPTPRQKKLPLACHFCRRRKLKCDGIKPVCDNCNKRGIECTYDDHVRRRGPGKRTKEMRDRAAREAAEAGLISNVNPSVIGVGQAAQIVAQHIPQAPDSQGSPSHLEVDHSDLMLDPALADETGVPRHDDVMEAMGALKQAGIELGLHQDDVDDLGEPSTLAQLSELGGHDHQHLEHVHGHEDDQHGHEHAHDLDDEETRKRKAEYDIEEESKRIRLSLTQDGDVDGLDLLHHVDVSAHDLQ</sequence>
<feature type="region of interest" description="Disordered" evidence="6">
    <location>
        <begin position="1"/>
        <end position="26"/>
    </location>
</feature>
<dbReference type="GO" id="GO:0000981">
    <property type="term" value="F:DNA-binding transcription factor activity, RNA polymerase II-specific"/>
    <property type="evidence" value="ECO:0007669"/>
    <property type="project" value="InterPro"/>
</dbReference>
<organism evidence="8 9">
    <name type="scientific">Papiliotrema laurentii</name>
    <name type="common">Cryptococcus laurentii</name>
    <dbReference type="NCBI Taxonomy" id="5418"/>
    <lineage>
        <taxon>Eukaryota</taxon>
        <taxon>Fungi</taxon>
        <taxon>Dikarya</taxon>
        <taxon>Basidiomycota</taxon>
        <taxon>Agaricomycotina</taxon>
        <taxon>Tremellomycetes</taxon>
        <taxon>Tremellales</taxon>
        <taxon>Rhynchogastremaceae</taxon>
        <taxon>Papiliotrema</taxon>
    </lineage>
</organism>
<name>A0AAD9FRZ3_PAPLA</name>